<dbReference type="Pfam" id="PF13499">
    <property type="entry name" value="EF-hand_7"/>
    <property type="match status" value="1"/>
</dbReference>
<keyword evidence="2" id="KW-0732">Signal</keyword>
<dbReference type="PROSITE" id="PS50222">
    <property type="entry name" value="EF_HAND_2"/>
    <property type="match status" value="3"/>
</dbReference>
<dbReference type="AlphaFoldDB" id="A0A4Q1JUX9"/>
<dbReference type="PROSITE" id="PS00018">
    <property type="entry name" value="EF_HAND_1"/>
    <property type="match status" value="5"/>
</dbReference>
<dbReference type="PANTHER" id="PTHR10827:SF85">
    <property type="entry name" value="CALCIUM-BINDING PROTEIN"/>
    <property type="match status" value="1"/>
</dbReference>
<feature type="compositionally biased region" description="Basic and acidic residues" evidence="1">
    <location>
        <begin position="265"/>
        <end position="275"/>
    </location>
</feature>
<feature type="region of interest" description="Disordered" evidence="1">
    <location>
        <begin position="265"/>
        <end position="302"/>
    </location>
</feature>
<evidence type="ECO:0000256" key="1">
    <source>
        <dbReference type="SAM" id="MobiDB-lite"/>
    </source>
</evidence>
<gene>
    <name evidence="4" type="ORF">EPA99_08800</name>
</gene>
<sequence length="302" mass="33388">MKTRLLAGACLCALLSPVRCNAQRPEPPRPLVGGHGEDVERFIAQHDDNGDGRVPWKEFDTFRRARFDATDANGDGVLDEAEYVAEFVARTGQHQAQQRQRELEQTELRFKAVDSDGDGRISRGEFDTSGERSWADGQRALAALDNTGAFPARERAARGNRRAMPSSHSAEGFLEVYDTDQDGLVDRAEFDRVRHAQFTRGDLDGDGALSAREYGDEFKARLDAHLAGLPVDDGRQARVRFGVLDTDHDGRMTFEEYQVSGKRTFDRVDRNHDDVVDPADAALPAPPREPRPAPAAGTTAMP</sequence>
<proteinExistence type="predicted"/>
<dbReference type="RefSeq" id="WP_129470852.1">
    <property type="nucleotide sequence ID" value="NZ_SAWZ01000004.1"/>
</dbReference>
<feature type="domain" description="EF-hand" evidence="3">
    <location>
        <begin position="232"/>
        <end position="267"/>
    </location>
</feature>
<dbReference type="InterPro" id="IPR018247">
    <property type="entry name" value="EF_Hand_1_Ca_BS"/>
</dbReference>
<dbReference type="PANTHER" id="PTHR10827">
    <property type="entry name" value="RETICULOCALBIN"/>
    <property type="match status" value="1"/>
</dbReference>
<comment type="caution">
    <text evidence="4">The sequence shown here is derived from an EMBL/GenBank/DDBJ whole genome shotgun (WGS) entry which is preliminary data.</text>
</comment>
<dbReference type="GO" id="GO:0005509">
    <property type="term" value="F:calcium ion binding"/>
    <property type="evidence" value="ECO:0007669"/>
    <property type="project" value="InterPro"/>
</dbReference>
<dbReference type="SMART" id="SM00054">
    <property type="entry name" value="EFh"/>
    <property type="match status" value="4"/>
</dbReference>
<dbReference type="EMBL" id="SAWZ01000004">
    <property type="protein sequence ID" value="RXR05940.1"/>
    <property type="molecule type" value="Genomic_DNA"/>
</dbReference>
<organism evidence="4 5">
    <name type="scientific">Pseudoxanthomonas composti</name>
    <dbReference type="NCBI Taxonomy" id="2137479"/>
    <lineage>
        <taxon>Bacteria</taxon>
        <taxon>Pseudomonadati</taxon>
        <taxon>Pseudomonadota</taxon>
        <taxon>Gammaproteobacteria</taxon>
        <taxon>Lysobacterales</taxon>
        <taxon>Lysobacteraceae</taxon>
        <taxon>Pseudoxanthomonas</taxon>
    </lineage>
</organism>
<feature type="domain" description="EF-hand" evidence="3">
    <location>
        <begin position="101"/>
        <end position="136"/>
    </location>
</feature>
<protein>
    <submittedName>
        <fullName evidence="4">EF-hand domain-containing protein</fullName>
    </submittedName>
</protein>
<feature type="domain" description="EF-hand" evidence="3">
    <location>
        <begin position="34"/>
        <end position="69"/>
    </location>
</feature>
<feature type="chain" id="PRO_5020544865" evidence="2">
    <location>
        <begin position="23"/>
        <end position="302"/>
    </location>
</feature>
<dbReference type="SUPFAM" id="SSF47473">
    <property type="entry name" value="EF-hand"/>
    <property type="match status" value="2"/>
</dbReference>
<reference evidence="4 5" key="1">
    <citation type="submission" date="2019-01" db="EMBL/GenBank/DDBJ databases">
        <title>Pseudoxanthomonas composti sp. nov., isolated from compost.</title>
        <authorList>
            <person name="Yang G."/>
        </authorList>
    </citation>
    <scope>NUCLEOTIDE SEQUENCE [LARGE SCALE GENOMIC DNA]</scope>
    <source>
        <strain evidence="4 5">GSS15</strain>
    </source>
</reference>
<evidence type="ECO:0000313" key="5">
    <source>
        <dbReference type="Proteomes" id="UP000289784"/>
    </source>
</evidence>
<evidence type="ECO:0000313" key="4">
    <source>
        <dbReference type="EMBL" id="RXR05940.1"/>
    </source>
</evidence>
<name>A0A4Q1JUX9_9GAMM</name>
<dbReference type="OrthoDB" id="6706523at2"/>
<dbReference type="InterPro" id="IPR002048">
    <property type="entry name" value="EF_hand_dom"/>
</dbReference>
<feature type="signal peptide" evidence="2">
    <location>
        <begin position="1"/>
        <end position="22"/>
    </location>
</feature>
<dbReference type="Proteomes" id="UP000289784">
    <property type="component" value="Unassembled WGS sequence"/>
</dbReference>
<dbReference type="InterPro" id="IPR011992">
    <property type="entry name" value="EF-hand-dom_pair"/>
</dbReference>
<evidence type="ECO:0000256" key="2">
    <source>
        <dbReference type="SAM" id="SignalP"/>
    </source>
</evidence>
<accession>A0A4Q1JUX9</accession>
<dbReference type="Gene3D" id="1.10.238.10">
    <property type="entry name" value="EF-hand"/>
    <property type="match status" value="3"/>
</dbReference>
<evidence type="ECO:0000259" key="3">
    <source>
        <dbReference type="PROSITE" id="PS50222"/>
    </source>
</evidence>
<dbReference type="Pfam" id="PF13202">
    <property type="entry name" value="EF-hand_5"/>
    <property type="match status" value="3"/>
</dbReference>
<keyword evidence="5" id="KW-1185">Reference proteome</keyword>